<dbReference type="InterPro" id="IPR025799">
    <property type="entry name" value="Arg_MeTrfase"/>
</dbReference>
<evidence type="ECO:0000259" key="8">
    <source>
        <dbReference type="Pfam" id="PF22915"/>
    </source>
</evidence>
<proteinExistence type="predicted"/>
<dbReference type="Pfam" id="PF22528">
    <property type="entry name" value="PRMT_C"/>
    <property type="match status" value="4"/>
</dbReference>
<dbReference type="GO" id="GO:0032259">
    <property type="term" value="P:methylation"/>
    <property type="evidence" value="ECO:0007669"/>
    <property type="project" value="UniProtKB-KW"/>
</dbReference>
<feature type="region of interest" description="Disordered" evidence="5">
    <location>
        <begin position="765"/>
        <end position="823"/>
    </location>
</feature>
<dbReference type="PANTHER" id="PTHR36793:SF1">
    <property type="entry name" value="RIBOSOMAL RNA SMALL SUBUNIT METHYLTRANSFERASE J"/>
    <property type="match status" value="1"/>
</dbReference>
<evidence type="ECO:0000256" key="3">
    <source>
        <dbReference type="ARBA" id="ARBA00022691"/>
    </source>
</evidence>
<feature type="domain" description="Protein arginine N-methyltransferase" evidence="7">
    <location>
        <begin position="430"/>
        <end position="530"/>
    </location>
</feature>
<keyword evidence="6" id="KW-0472">Membrane</keyword>
<keyword evidence="2 4" id="KW-0808">Transferase</keyword>
<evidence type="ECO:0000256" key="4">
    <source>
        <dbReference type="PROSITE-ProRule" id="PRU01015"/>
    </source>
</evidence>
<organism evidence="9 10">
    <name type="scientific">Musa troglodytarum</name>
    <name type="common">fe'i banana</name>
    <dbReference type="NCBI Taxonomy" id="320322"/>
    <lineage>
        <taxon>Eukaryota</taxon>
        <taxon>Viridiplantae</taxon>
        <taxon>Streptophyta</taxon>
        <taxon>Embryophyta</taxon>
        <taxon>Tracheophyta</taxon>
        <taxon>Spermatophyta</taxon>
        <taxon>Magnoliopsida</taxon>
        <taxon>Liliopsida</taxon>
        <taxon>Zingiberales</taxon>
        <taxon>Musaceae</taxon>
        <taxon>Musa</taxon>
    </lineage>
</organism>
<dbReference type="Proteomes" id="UP001055439">
    <property type="component" value="Chromosome 5"/>
</dbReference>
<dbReference type="OrthoDB" id="1716611at2759"/>
<evidence type="ECO:0000256" key="6">
    <source>
        <dbReference type="SAM" id="Phobius"/>
    </source>
</evidence>
<evidence type="ECO:0000256" key="1">
    <source>
        <dbReference type="ARBA" id="ARBA00022603"/>
    </source>
</evidence>
<dbReference type="Pfam" id="PF22915">
    <property type="entry name" value="ARMH5"/>
    <property type="match status" value="1"/>
</dbReference>
<evidence type="ECO:0000313" key="9">
    <source>
        <dbReference type="EMBL" id="URE06156.1"/>
    </source>
</evidence>
<keyword evidence="10" id="KW-1185">Reference proteome</keyword>
<accession>A0A9E7K6A8</accession>
<feature type="domain" description="Protein arginine N-methyltransferase" evidence="7">
    <location>
        <begin position="565"/>
        <end position="624"/>
    </location>
</feature>
<dbReference type="SUPFAM" id="SSF53335">
    <property type="entry name" value="S-adenosyl-L-methionine-dependent methyltransferases"/>
    <property type="match status" value="2"/>
</dbReference>
<keyword evidence="1 4" id="KW-0489">Methyltransferase</keyword>
<keyword evidence="3 4" id="KW-0949">S-adenosyl-L-methionine</keyword>
<dbReference type="GO" id="GO:0009535">
    <property type="term" value="C:chloroplast thylakoid membrane"/>
    <property type="evidence" value="ECO:0007669"/>
    <property type="project" value="TreeGrafter"/>
</dbReference>
<evidence type="ECO:0000256" key="5">
    <source>
        <dbReference type="SAM" id="MobiDB-lite"/>
    </source>
</evidence>
<feature type="domain" description="Protein arginine N-methyltransferase" evidence="7">
    <location>
        <begin position="43"/>
        <end position="176"/>
    </location>
</feature>
<dbReference type="InterPro" id="IPR029063">
    <property type="entry name" value="SAM-dependent_MTases_sf"/>
</dbReference>
<feature type="domain" description="Armadillo-like repeats" evidence="8">
    <location>
        <begin position="925"/>
        <end position="1016"/>
    </location>
</feature>
<dbReference type="GO" id="GO:0016274">
    <property type="term" value="F:protein-arginine N-methyltransferase activity"/>
    <property type="evidence" value="ECO:0007669"/>
    <property type="project" value="InterPro"/>
</dbReference>
<sequence length="1077" mass="121049">MVSSSVAELRLESKDATVEKSSSGVEATAQSSNGRKQPLFAEELYMALFTDADGYRESIDFWHDVFGINMSAVLSLAKTSAFGDTRTETISKASVLTLPILVKQVDCYTVTIQEFESVTNFSVSSLLEAPLHGFAFWFDVSFSGSATYSPNHHLQLLSENPADQQAQGSSHSHWEQVPGEILLSTAPGEAQTHWEQTVVYLYDPVELKQDQKMAGSVTLSLITENCWLLDIHLAHSLPRDLLYLHGAKGLTGHKVARLYFGMMMPDENSASSFAARWIEGPGKLSGGGGDGGGFGYWQPRTQHLPQQQQGSPAVPPYTDFDRSYFRSYSDIGIHKEMIQDRVRTETYLAAIVKYRHLIFDKVVLDVGCGTGILAIFCAAAGAKRARHVVEDNNLSDRVTVLFGRVEDVTINEKVDIIISEWMSYMLLHELFMAPVTCADRYHERIGFWCDVHGIKMSAMLQFAKHSSLKEPYIEIIPRENVVTRPILVKDVDCYTVTIQELESVTTRFCVTSTLRAPLHGFAFWFVAAFRGPAVYPSEQHLQLPLMGPADKISRVLCQKMQEMGSDEEIMLSTAPGKAPTHWKQTMLYLYDPMTLNKGQRIAGCVTVSQSKENRRFLDIRLEFSEVICVEKWEFYLVKRLGFGSSWDRTMNVLLRRCQRELINRSTWRLEQRDSYMALRFTFGRTKGDLHGGDVMKCRENFRSSRGKYVLPKELFMKCEITPPAVGSRSHAASMASSSLLWPLSAGSITRRTALPQPTPLFGILSLPRLPQPRRRTSSTLVARAKWRGNPGPQQSKNPKESTQAAAAPARDEEEEVVEEEEEDLPWIQEKALDLVEFTGTVTQAIPGPRVAQSQLPWLLAVPLAWVGLSFVIGFVKAVRKFTSPRAQRKRLVNKNAFLLKSIDELFLRGKDEVNNSALKELMQKTGFSMAEILRKYIRYALNEKPFNPDMVMDLIHLRNSSLLEDAQVAEILNEVSRRIVKEKGPVVMDLSGFTEKGFKRKLAVQALFGKILYLSELPEFCSRDSSLIVKEIFGVTDEDANILRMHTLSETDDIESVKKMVDVSSLEEDKDGSASTD</sequence>
<feature type="compositionally biased region" description="Polar residues" evidence="5">
    <location>
        <begin position="791"/>
        <end position="804"/>
    </location>
</feature>
<dbReference type="CDD" id="cd02440">
    <property type="entry name" value="AdoMet_MTases"/>
    <property type="match status" value="1"/>
</dbReference>
<dbReference type="GO" id="GO:0009941">
    <property type="term" value="C:chloroplast envelope"/>
    <property type="evidence" value="ECO:0007669"/>
    <property type="project" value="TreeGrafter"/>
</dbReference>
<dbReference type="InterPro" id="IPR055135">
    <property type="entry name" value="PRMT_dom"/>
</dbReference>
<feature type="transmembrane region" description="Helical" evidence="6">
    <location>
        <begin position="855"/>
        <end position="878"/>
    </location>
</feature>
<evidence type="ECO:0000256" key="2">
    <source>
        <dbReference type="ARBA" id="ARBA00022679"/>
    </source>
</evidence>
<dbReference type="PROSITE" id="PS51678">
    <property type="entry name" value="SAM_MT_PRMT"/>
    <property type="match status" value="1"/>
</dbReference>
<protein>
    <submittedName>
        <fullName evidence="9">Protein arginine N-methyltransferase</fullName>
    </submittedName>
</protein>
<evidence type="ECO:0000259" key="7">
    <source>
        <dbReference type="Pfam" id="PF22528"/>
    </source>
</evidence>
<dbReference type="FunFam" id="2.70.160.11:FF:000008">
    <property type="entry name" value="Protein arginine N-methyltransferase 6"/>
    <property type="match status" value="2"/>
</dbReference>
<dbReference type="InterPro" id="IPR055241">
    <property type="entry name" value="Armadillo_rpt_dom"/>
</dbReference>
<reference evidence="9" key="1">
    <citation type="submission" date="2022-05" db="EMBL/GenBank/DDBJ databases">
        <title>The Musa troglodytarum L. genome provides insights into the mechanism of non-climacteric behaviour and enrichment of carotenoids.</title>
        <authorList>
            <person name="Wang J."/>
        </authorList>
    </citation>
    <scope>NUCLEOTIDE SEQUENCE</scope>
    <source>
        <tissue evidence="9">Leaf</tissue>
    </source>
</reference>
<keyword evidence="6" id="KW-0812">Transmembrane</keyword>
<gene>
    <name evidence="9" type="ORF">MUK42_21550</name>
</gene>
<dbReference type="Gene3D" id="2.70.160.11">
    <property type="entry name" value="Hnrnp arginine n-methyltransferase1"/>
    <property type="match status" value="2"/>
</dbReference>
<dbReference type="Gene3D" id="3.40.50.150">
    <property type="entry name" value="Vaccinia Virus protein VP39"/>
    <property type="match status" value="1"/>
</dbReference>
<keyword evidence="6" id="KW-1133">Transmembrane helix</keyword>
<dbReference type="AlphaFoldDB" id="A0A9E7K6A8"/>
<dbReference type="PANTHER" id="PTHR36793">
    <property type="entry name" value="RIBOSOMAL RNA SMALL SUBUNIT METHYLTRANSFERASE J"/>
    <property type="match status" value="1"/>
</dbReference>
<feature type="domain" description="Protein arginine N-methyltransferase" evidence="7">
    <location>
        <begin position="180"/>
        <end position="236"/>
    </location>
</feature>
<name>A0A9E7K6A8_9LILI</name>
<dbReference type="EMBL" id="CP097507">
    <property type="protein sequence ID" value="URE06156.1"/>
    <property type="molecule type" value="Genomic_DNA"/>
</dbReference>
<feature type="compositionally biased region" description="Acidic residues" evidence="5">
    <location>
        <begin position="811"/>
        <end position="823"/>
    </location>
</feature>
<evidence type="ECO:0000313" key="10">
    <source>
        <dbReference type="Proteomes" id="UP001055439"/>
    </source>
</evidence>